<name>A0A7J8FNS9_ROUAE</name>
<feature type="compositionally biased region" description="Basic and acidic residues" evidence="1">
    <location>
        <begin position="57"/>
        <end position="70"/>
    </location>
</feature>
<feature type="region of interest" description="Disordered" evidence="1">
    <location>
        <begin position="1"/>
        <end position="173"/>
    </location>
</feature>
<feature type="compositionally biased region" description="Low complexity" evidence="1">
    <location>
        <begin position="145"/>
        <end position="163"/>
    </location>
</feature>
<feature type="compositionally biased region" description="Low complexity" evidence="1">
    <location>
        <begin position="568"/>
        <end position="579"/>
    </location>
</feature>
<feature type="compositionally biased region" description="Low complexity" evidence="1">
    <location>
        <begin position="535"/>
        <end position="553"/>
    </location>
</feature>
<feature type="compositionally biased region" description="Polar residues" evidence="1">
    <location>
        <begin position="1"/>
        <end position="15"/>
    </location>
</feature>
<comment type="caution">
    <text evidence="2">The sequence shown here is derived from an EMBL/GenBank/DDBJ whole genome shotgun (WGS) entry which is preliminary data.</text>
</comment>
<dbReference type="Proteomes" id="UP000593571">
    <property type="component" value="Unassembled WGS sequence"/>
</dbReference>
<feature type="region of interest" description="Disordered" evidence="1">
    <location>
        <begin position="523"/>
        <end position="553"/>
    </location>
</feature>
<accession>A0A7J8FNS9</accession>
<dbReference type="GO" id="GO:0030008">
    <property type="term" value="C:TRAPP complex"/>
    <property type="evidence" value="ECO:0007669"/>
    <property type="project" value="TreeGrafter"/>
</dbReference>
<reference evidence="2 3" key="1">
    <citation type="journal article" date="2020" name="Nature">
        <title>Six reference-quality genomes reveal evolution of bat adaptations.</title>
        <authorList>
            <person name="Jebb D."/>
            <person name="Huang Z."/>
            <person name="Pippel M."/>
            <person name="Hughes G.M."/>
            <person name="Lavrichenko K."/>
            <person name="Devanna P."/>
            <person name="Winkler S."/>
            <person name="Jermiin L.S."/>
            <person name="Skirmuntt E.C."/>
            <person name="Katzourakis A."/>
            <person name="Burkitt-Gray L."/>
            <person name="Ray D.A."/>
            <person name="Sullivan K.A.M."/>
            <person name="Roscito J.G."/>
            <person name="Kirilenko B.M."/>
            <person name="Davalos L.M."/>
            <person name="Corthals A.P."/>
            <person name="Power M.L."/>
            <person name="Jones G."/>
            <person name="Ransome R.D."/>
            <person name="Dechmann D.K.N."/>
            <person name="Locatelli A.G."/>
            <person name="Puechmaille S.J."/>
            <person name="Fedrigo O."/>
            <person name="Jarvis E.D."/>
            <person name="Hiller M."/>
            <person name="Vernes S.C."/>
            <person name="Myers E.W."/>
            <person name="Teeling E.C."/>
        </authorList>
    </citation>
    <scope>NUCLEOTIDE SEQUENCE [LARGE SCALE GENOMIC DNA]</scope>
    <source>
        <strain evidence="2">MRouAeg1</strain>
        <tissue evidence="2">Muscle</tissue>
    </source>
</reference>
<feature type="compositionally biased region" description="Pro residues" evidence="1">
    <location>
        <begin position="591"/>
        <end position="608"/>
    </location>
</feature>
<dbReference type="GO" id="GO:0005794">
    <property type="term" value="C:Golgi apparatus"/>
    <property type="evidence" value="ECO:0007669"/>
    <property type="project" value="TreeGrafter"/>
</dbReference>
<evidence type="ECO:0000313" key="2">
    <source>
        <dbReference type="EMBL" id="KAF6449221.1"/>
    </source>
</evidence>
<feature type="region of interest" description="Disordered" evidence="1">
    <location>
        <begin position="568"/>
        <end position="610"/>
    </location>
</feature>
<keyword evidence="3" id="KW-1185">Reference proteome</keyword>
<feature type="compositionally biased region" description="Acidic residues" evidence="1">
    <location>
        <begin position="78"/>
        <end position="87"/>
    </location>
</feature>
<sequence>METAQGAKQSGTEASQPAEGPAEGTTPRDEGQPLYLEETVDLGGAGLGSEDSGALSEDARGSDKLTERAMESVLISDSPDDSDDDAAGELGGLQEVAGPADGSTGHRLEDGADGGAASALSNGGDGDGPPSAGRDTAPDGGASLGAAAVQDGAGAAAEALAAGRPSPEEEPVPVCTIFSRVPPTTAQPPPFLPDGFESQLVKSPSFGGAGQPAATTPPQVVQPSPSLSTFFADTTGTNSLASDFFDSFTTSAFISVSNPNAGPSAPGAEATLVSADPACSPGAPGPDPCVPVASHEVPPSPKPFSQIQAVFAGSEDPFATALSMSEMDRRSDAWLPGAATRDVLLSVAAQQYGTVFVDKENVTMPGLKFDNIQGDAVKDLMLRFLGERAAAKRQVLDASSVEQSFAGLKQLISCRNWRAAVDLCGRLLTAHGQGYGKSGLPTSHTADSLQLWFVRLALLVKLGLFQNAEMEFEPFGDLDQPDLYYEYYPHVYPGRRGEAARPVPAALARTWVFSVPLVCPVLGDKRPPRGPPRSSPLRAAGVSPPSSSRWSGSCWDPAVRRGVRSAQTPFPAAPHFTPASDGLATHGRQPPEGPRSQSPPLPALPQPPQTAAGPLGVACGLFSKLPGTESGRRGRVRAAALRVCSVSARLVFWVVGSFSALA</sequence>
<dbReference type="EMBL" id="JACASE010000007">
    <property type="protein sequence ID" value="KAF6449221.1"/>
    <property type="molecule type" value="Genomic_DNA"/>
</dbReference>
<evidence type="ECO:0000256" key="1">
    <source>
        <dbReference type="SAM" id="MobiDB-lite"/>
    </source>
</evidence>
<evidence type="ECO:0000313" key="3">
    <source>
        <dbReference type="Proteomes" id="UP000593571"/>
    </source>
</evidence>
<proteinExistence type="predicted"/>
<dbReference type="AlphaFoldDB" id="A0A7J8FNS9"/>
<dbReference type="PANTHER" id="PTHR21581:SF6">
    <property type="entry name" value="TRAFFICKING PROTEIN PARTICLE COMPLEX SUBUNIT 12"/>
    <property type="match status" value="1"/>
</dbReference>
<protein>
    <submittedName>
        <fullName evidence="2">Trafficking protein particle complex 12</fullName>
    </submittedName>
</protein>
<dbReference type="PANTHER" id="PTHR21581">
    <property type="entry name" value="D-ALANYL-D-ALANINE CARBOXYPEPTIDASE"/>
    <property type="match status" value="1"/>
</dbReference>
<organism evidence="2 3">
    <name type="scientific">Rousettus aegyptiacus</name>
    <name type="common">Egyptian fruit bat</name>
    <name type="synonym">Pteropus aegyptiacus</name>
    <dbReference type="NCBI Taxonomy" id="9407"/>
    <lineage>
        <taxon>Eukaryota</taxon>
        <taxon>Metazoa</taxon>
        <taxon>Chordata</taxon>
        <taxon>Craniata</taxon>
        <taxon>Vertebrata</taxon>
        <taxon>Euteleostomi</taxon>
        <taxon>Mammalia</taxon>
        <taxon>Eutheria</taxon>
        <taxon>Laurasiatheria</taxon>
        <taxon>Chiroptera</taxon>
        <taxon>Yinpterochiroptera</taxon>
        <taxon>Pteropodoidea</taxon>
        <taxon>Pteropodidae</taxon>
        <taxon>Rousettinae</taxon>
        <taxon>Rousettus</taxon>
    </lineage>
</organism>
<gene>
    <name evidence="2" type="ORF">HJG63_019794</name>
</gene>